<dbReference type="GO" id="GO:0006950">
    <property type="term" value="P:response to stress"/>
    <property type="evidence" value="ECO:0007669"/>
    <property type="project" value="UniProtKB-ARBA"/>
</dbReference>
<keyword evidence="2" id="KW-0433">Leucine-rich repeat</keyword>
<dbReference type="FunFam" id="3.40.50.10140:FF:000007">
    <property type="entry name" value="Disease resistance protein (TIR-NBS-LRR class)"/>
    <property type="match status" value="1"/>
</dbReference>
<keyword evidence="3" id="KW-0677">Repeat</keyword>
<dbReference type="GO" id="GO:0007165">
    <property type="term" value="P:signal transduction"/>
    <property type="evidence" value="ECO:0007669"/>
    <property type="project" value="InterPro"/>
</dbReference>
<dbReference type="EC" id="3.2.2.6" evidence="1"/>
<evidence type="ECO:0000256" key="1">
    <source>
        <dbReference type="ARBA" id="ARBA00011982"/>
    </source>
</evidence>
<reference evidence="8 9" key="3">
    <citation type="submission" date="2019-11" db="EMBL/GenBank/DDBJ databases">
        <title>A de novo genome assembly of a pear dwarfing rootstock.</title>
        <authorList>
            <person name="Wang F."/>
            <person name="Wang J."/>
            <person name="Li S."/>
            <person name="Zhang Y."/>
            <person name="Fang M."/>
            <person name="Ma L."/>
            <person name="Zhao Y."/>
            <person name="Jiang S."/>
        </authorList>
    </citation>
    <scope>NUCLEOTIDE SEQUENCE [LARGE SCALE GENOMIC DNA]</scope>
    <source>
        <strain evidence="8">S2</strain>
        <tissue evidence="8">Leaf</tissue>
    </source>
</reference>
<dbReference type="Proteomes" id="UP000327157">
    <property type="component" value="Chromosome 3"/>
</dbReference>
<feature type="domain" description="TIR" evidence="7">
    <location>
        <begin position="14"/>
        <end position="146"/>
    </location>
</feature>
<dbReference type="InterPro" id="IPR035897">
    <property type="entry name" value="Toll_tir_struct_dom_sf"/>
</dbReference>
<dbReference type="Pfam" id="PF20160">
    <property type="entry name" value="C-JID"/>
    <property type="match status" value="1"/>
</dbReference>
<keyword evidence="4" id="KW-0378">Hydrolase</keyword>
<dbReference type="InterPro" id="IPR000157">
    <property type="entry name" value="TIR_dom"/>
</dbReference>
<keyword evidence="9" id="KW-1185">Reference proteome</keyword>
<dbReference type="PANTHER" id="PTHR32009:SF39">
    <property type="entry name" value="TIR DOMAIN-CONTAINING PROTEIN"/>
    <property type="match status" value="1"/>
</dbReference>
<reference evidence="8 9" key="1">
    <citation type="submission" date="2019-09" db="EMBL/GenBank/DDBJ databases">
        <authorList>
            <person name="Ou C."/>
        </authorList>
    </citation>
    <scope>NUCLEOTIDE SEQUENCE [LARGE SCALE GENOMIC DNA]</scope>
    <source>
        <strain evidence="8">S2</strain>
        <tissue evidence="8">Leaf</tissue>
    </source>
</reference>
<accession>A0A5N5GLI3</accession>
<evidence type="ECO:0000256" key="2">
    <source>
        <dbReference type="ARBA" id="ARBA00022614"/>
    </source>
</evidence>
<dbReference type="Gene3D" id="3.40.50.10140">
    <property type="entry name" value="Toll/interleukin-1 receptor homology (TIR) domain"/>
    <property type="match status" value="1"/>
</dbReference>
<dbReference type="OrthoDB" id="1905256at2759"/>
<evidence type="ECO:0000313" key="8">
    <source>
        <dbReference type="EMBL" id="KAB2615663.1"/>
    </source>
</evidence>
<evidence type="ECO:0000256" key="5">
    <source>
        <dbReference type="ARBA" id="ARBA00023027"/>
    </source>
</evidence>
<organism evidence="8 9">
    <name type="scientific">Pyrus ussuriensis x Pyrus communis</name>
    <dbReference type="NCBI Taxonomy" id="2448454"/>
    <lineage>
        <taxon>Eukaryota</taxon>
        <taxon>Viridiplantae</taxon>
        <taxon>Streptophyta</taxon>
        <taxon>Embryophyta</taxon>
        <taxon>Tracheophyta</taxon>
        <taxon>Spermatophyta</taxon>
        <taxon>Magnoliopsida</taxon>
        <taxon>eudicotyledons</taxon>
        <taxon>Gunneridae</taxon>
        <taxon>Pentapetalae</taxon>
        <taxon>rosids</taxon>
        <taxon>fabids</taxon>
        <taxon>Rosales</taxon>
        <taxon>Rosaceae</taxon>
        <taxon>Amygdaloideae</taxon>
        <taxon>Maleae</taxon>
        <taxon>Pyrus</taxon>
    </lineage>
</organism>
<evidence type="ECO:0000256" key="6">
    <source>
        <dbReference type="ARBA" id="ARBA00047304"/>
    </source>
</evidence>
<dbReference type="AlphaFoldDB" id="A0A5N5GLI3"/>
<dbReference type="SUPFAM" id="SSF52200">
    <property type="entry name" value="Toll/Interleukin receptor TIR domain"/>
    <property type="match status" value="1"/>
</dbReference>
<evidence type="ECO:0000259" key="7">
    <source>
        <dbReference type="PROSITE" id="PS50104"/>
    </source>
</evidence>
<proteinExistence type="predicted"/>
<protein>
    <recommendedName>
        <fullName evidence="1">ADP-ribosyl cyclase/cyclic ADP-ribose hydrolase</fullName>
        <ecNumber evidence="1">3.2.2.6</ecNumber>
    </recommendedName>
</protein>
<evidence type="ECO:0000256" key="4">
    <source>
        <dbReference type="ARBA" id="ARBA00022801"/>
    </source>
</evidence>
<dbReference type="GO" id="GO:0061809">
    <property type="term" value="F:NAD+ nucleosidase activity, cyclic ADP-ribose generating"/>
    <property type="evidence" value="ECO:0007669"/>
    <property type="project" value="UniProtKB-EC"/>
</dbReference>
<comment type="catalytic activity">
    <reaction evidence="6">
        <text>NAD(+) + H2O = ADP-D-ribose + nicotinamide + H(+)</text>
        <dbReference type="Rhea" id="RHEA:16301"/>
        <dbReference type="ChEBI" id="CHEBI:15377"/>
        <dbReference type="ChEBI" id="CHEBI:15378"/>
        <dbReference type="ChEBI" id="CHEBI:17154"/>
        <dbReference type="ChEBI" id="CHEBI:57540"/>
        <dbReference type="ChEBI" id="CHEBI:57967"/>
        <dbReference type="EC" id="3.2.2.6"/>
    </reaction>
    <physiologicalReaction direction="left-to-right" evidence="6">
        <dbReference type="Rhea" id="RHEA:16302"/>
    </physiologicalReaction>
</comment>
<dbReference type="PANTHER" id="PTHR32009">
    <property type="entry name" value="TMV RESISTANCE PROTEIN N-LIKE"/>
    <property type="match status" value="1"/>
</dbReference>
<comment type="caution">
    <text evidence="8">The sequence shown here is derived from an EMBL/GenBank/DDBJ whole genome shotgun (WGS) entry which is preliminary data.</text>
</comment>
<dbReference type="Pfam" id="PF01582">
    <property type="entry name" value="TIR"/>
    <property type="match status" value="1"/>
</dbReference>
<gene>
    <name evidence="8" type="ORF">D8674_022251</name>
</gene>
<sequence length="343" mass="39438">MAASSSSSSSEGHWKYDVFLNFRGEDTRKIFVGHLYKALDQKAINTFIDAEELRKGNDLSELLTAISKSRLSIVVFSQNYPSSTWCLKELVQIMECMDTHKRIVVPVFYQANPSNIRKLEGSFAEAFAKHEPCRRLKSIPQLSSSIKDVDAHDCTALETVSTPNPHDCTALETVSTPKPHNMNLYFTFSNCLQLVQRNPFRNIGNQLQLLSLNMSLPGSEIPDWFSHQCMGSSVTMQLPLNSYHYKVLGFAICTVRDHSDFNYNFYMVDWGSRVRFLDSDHIFLGYQFQGLRYDTLLLEGSDFISFIRRRCKIEAWRSPKYHHENYEAELRVLGKSQVRVSNQ</sequence>
<evidence type="ECO:0000313" key="9">
    <source>
        <dbReference type="Proteomes" id="UP000327157"/>
    </source>
</evidence>
<name>A0A5N5GLI3_9ROSA</name>
<reference evidence="9" key="2">
    <citation type="submission" date="2019-10" db="EMBL/GenBank/DDBJ databases">
        <title>A de novo genome assembly of a pear dwarfing rootstock.</title>
        <authorList>
            <person name="Wang F."/>
            <person name="Wang J."/>
            <person name="Li S."/>
            <person name="Zhang Y."/>
            <person name="Fang M."/>
            <person name="Ma L."/>
            <person name="Zhao Y."/>
            <person name="Jiang S."/>
        </authorList>
    </citation>
    <scope>NUCLEOTIDE SEQUENCE [LARGE SCALE GENOMIC DNA]</scope>
</reference>
<evidence type="ECO:0000256" key="3">
    <source>
        <dbReference type="ARBA" id="ARBA00022737"/>
    </source>
</evidence>
<dbReference type="InterPro" id="IPR045344">
    <property type="entry name" value="C-JID"/>
</dbReference>
<dbReference type="SMART" id="SM00255">
    <property type="entry name" value="TIR"/>
    <property type="match status" value="1"/>
</dbReference>
<dbReference type="PROSITE" id="PS50104">
    <property type="entry name" value="TIR"/>
    <property type="match status" value="1"/>
</dbReference>
<dbReference type="EMBL" id="SMOL01000402">
    <property type="protein sequence ID" value="KAB2615663.1"/>
    <property type="molecule type" value="Genomic_DNA"/>
</dbReference>
<keyword evidence="5" id="KW-0520">NAD</keyword>